<evidence type="ECO:0000256" key="3">
    <source>
        <dbReference type="ARBA" id="ARBA00004784"/>
    </source>
</evidence>
<evidence type="ECO:0000256" key="8">
    <source>
        <dbReference type="ARBA" id="ARBA00022679"/>
    </source>
</evidence>
<evidence type="ECO:0000256" key="1">
    <source>
        <dbReference type="ARBA" id="ARBA00004496"/>
    </source>
</evidence>
<dbReference type="EC" id="2.7.1.48" evidence="5 16"/>
<keyword evidence="7 16" id="KW-0963">Cytoplasm</keyword>
<dbReference type="InterPro" id="IPR027417">
    <property type="entry name" value="P-loop_NTPase"/>
</dbReference>
<keyword evidence="8 16" id="KW-0808">Transferase</keyword>
<dbReference type="EMBL" id="FUWL01000005">
    <property type="protein sequence ID" value="SJZ44250.1"/>
    <property type="molecule type" value="Genomic_DNA"/>
</dbReference>
<dbReference type="InterPro" id="IPR026008">
    <property type="entry name" value="Uridine_kinase"/>
</dbReference>
<evidence type="ECO:0000256" key="2">
    <source>
        <dbReference type="ARBA" id="ARBA00004690"/>
    </source>
</evidence>
<comment type="pathway">
    <text evidence="2 16 17">Pyrimidine metabolism; UMP biosynthesis via salvage pathway; UMP from uridine: step 1/1.</text>
</comment>
<evidence type="ECO:0000256" key="16">
    <source>
        <dbReference type="HAMAP-Rule" id="MF_00551"/>
    </source>
</evidence>
<dbReference type="SUPFAM" id="SSF52540">
    <property type="entry name" value="P-loop containing nucleoside triphosphate hydrolases"/>
    <property type="match status" value="1"/>
</dbReference>
<dbReference type="NCBIfam" id="NF004018">
    <property type="entry name" value="PRK05480.1"/>
    <property type="match status" value="1"/>
</dbReference>
<evidence type="ECO:0000313" key="19">
    <source>
        <dbReference type="EMBL" id="SJZ44250.1"/>
    </source>
</evidence>
<dbReference type="Proteomes" id="UP000189956">
    <property type="component" value="Unassembled WGS sequence"/>
</dbReference>
<dbReference type="AlphaFoldDB" id="A0A1T4KPA3"/>
<dbReference type="InterPro" id="IPR000764">
    <property type="entry name" value="Uridine_kinase-like"/>
</dbReference>
<reference evidence="19 20" key="1">
    <citation type="submission" date="2017-02" db="EMBL/GenBank/DDBJ databases">
        <authorList>
            <person name="Peterson S.W."/>
        </authorList>
    </citation>
    <scope>NUCLEOTIDE SEQUENCE [LARGE SCALE GENOMIC DNA]</scope>
    <source>
        <strain evidence="19 20">ATCC 700135</strain>
    </source>
</reference>
<feature type="domain" description="Phosphoribulokinase/uridine kinase" evidence="18">
    <location>
        <begin position="9"/>
        <end position="193"/>
    </location>
</feature>
<proteinExistence type="inferred from homology"/>
<name>A0A1T4KPA3_PORCN</name>
<comment type="catalytic activity">
    <reaction evidence="14 17">
        <text>cytidine + ATP = CMP + ADP + H(+)</text>
        <dbReference type="Rhea" id="RHEA:24674"/>
        <dbReference type="ChEBI" id="CHEBI:15378"/>
        <dbReference type="ChEBI" id="CHEBI:17562"/>
        <dbReference type="ChEBI" id="CHEBI:30616"/>
        <dbReference type="ChEBI" id="CHEBI:60377"/>
        <dbReference type="ChEBI" id="CHEBI:456216"/>
        <dbReference type="EC" id="2.7.1.48"/>
    </reaction>
</comment>
<evidence type="ECO:0000313" key="20">
    <source>
        <dbReference type="Proteomes" id="UP000189956"/>
    </source>
</evidence>
<dbReference type="GO" id="GO:0004849">
    <property type="term" value="F:uridine kinase activity"/>
    <property type="evidence" value="ECO:0007669"/>
    <property type="project" value="UniProtKB-UniRule"/>
</dbReference>
<dbReference type="GO" id="GO:0005737">
    <property type="term" value="C:cytoplasm"/>
    <property type="evidence" value="ECO:0007669"/>
    <property type="project" value="UniProtKB-SubCell"/>
</dbReference>
<evidence type="ECO:0000256" key="10">
    <source>
        <dbReference type="ARBA" id="ARBA00022777"/>
    </source>
</evidence>
<comment type="subcellular location">
    <subcellularLocation>
        <location evidence="1 16 17">Cytoplasm</location>
    </subcellularLocation>
</comment>
<dbReference type="InterPro" id="IPR006083">
    <property type="entry name" value="PRK/URK"/>
</dbReference>
<dbReference type="HAMAP" id="MF_00551">
    <property type="entry name" value="Uridine_kinase"/>
    <property type="match status" value="1"/>
</dbReference>
<dbReference type="CDD" id="cd02023">
    <property type="entry name" value="UMPK"/>
    <property type="match status" value="1"/>
</dbReference>
<dbReference type="UniPathway" id="UPA00574">
    <property type="reaction ID" value="UER00637"/>
</dbReference>
<evidence type="ECO:0000256" key="9">
    <source>
        <dbReference type="ARBA" id="ARBA00022741"/>
    </source>
</evidence>
<organism evidence="19 20">
    <name type="scientific">Porphyromonas cangingivalis</name>
    <dbReference type="NCBI Taxonomy" id="36874"/>
    <lineage>
        <taxon>Bacteria</taxon>
        <taxon>Pseudomonadati</taxon>
        <taxon>Bacteroidota</taxon>
        <taxon>Bacteroidia</taxon>
        <taxon>Bacteroidales</taxon>
        <taxon>Porphyromonadaceae</taxon>
        <taxon>Porphyromonas</taxon>
    </lineage>
</organism>
<evidence type="ECO:0000256" key="17">
    <source>
        <dbReference type="RuleBase" id="RU003825"/>
    </source>
</evidence>
<comment type="pathway">
    <text evidence="3 16 17">Pyrimidine metabolism; CTP biosynthesis via salvage pathway; CTP from cytidine: step 1/3.</text>
</comment>
<evidence type="ECO:0000256" key="13">
    <source>
        <dbReference type="ARBA" id="ARBA00031452"/>
    </source>
</evidence>
<sequence>MQEGYKCMVIGVAGGTASGKSTLVKRLHETFAREEVVGLCHDFYYKAHDELTFEERTKLNYDHPESFDTDMMIEDIKRLKSGLPIHHPVYSFVDHNRTKETVLVKPAKVIIIDGVLILENKELRDLMDVKIFVDTAADVRLGRRLLRDVEERGRDMNSVLNQYFSTVKPMHDQFVEPSKKYANLIIPEGGFNSVGLKLLIDNIKTMLQELNSGNE</sequence>
<dbReference type="PRINTS" id="PR00988">
    <property type="entry name" value="URIDINKINASE"/>
</dbReference>
<keyword evidence="10 16" id="KW-0418">Kinase</keyword>
<dbReference type="GO" id="GO:0044211">
    <property type="term" value="P:CTP salvage"/>
    <property type="evidence" value="ECO:0007669"/>
    <property type="project" value="UniProtKB-UniRule"/>
</dbReference>
<dbReference type="GO" id="GO:0043771">
    <property type="term" value="F:cytidine kinase activity"/>
    <property type="evidence" value="ECO:0007669"/>
    <property type="project" value="RHEA"/>
</dbReference>
<dbReference type="PANTHER" id="PTHR10285">
    <property type="entry name" value="URIDINE KINASE"/>
    <property type="match status" value="1"/>
</dbReference>
<protein>
    <recommendedName>
        <fullName evidence="6 16">Uridine kinase</fullName>
        <ecNumber evidence="5 16">2.7.1.48</ecNumber>
    </recommendedName>
    <alternativeName>
        <fullName evidence="12 16">Cytidine monophosphokinase</fullName>
    </alternativeName>
    <alternativeName>
        <fullName evidence="13 16">Uridine monophosphokinase</fullName>
    </alternativeName>
</protein>
<keyword evidence="9 16" id="KW-0547">Nucleotide-binding</keyword>
<evidence type="ECO:0000256" key="6">
    <source>
        <dbReference type="ARBA" id="ARBA00021478"/>
    </source>
</evidence>
<evidence type="ECO:0000256" key="12">
    <source>
        <dbReference type="ARBA" id="ARBA00030641"/>
    </source>
</evidence>
<dbReference type="Pfam" id="PF00485">
    <property type="entry name" value="PRK"/>
    <property type="match status" value="1"/>
</dbReference>
<dbReference type="GO" id="GO:0044206">
    <property type="term" value="P:UMP salvage"/>
    <property type="evidence" value="ECO:0007669"/>
    <property type="project" value="UniProtKB-UniRule"/>
</dbReference>
<evidence type="ECO:0000256" key="4">
    <source>
        <dbReference type="ARBA" id="ARBA00005408"/>
    </source>
</evidence>
<dbReference type="RefSeq" id="WP_025837956.1">
    <property type="nucleotide sequence ID" value="NZ_FUWL01000005.1"/>
</dbReference>
<evidence type="ECO:0000256" key="14">
    <source>
        <dbReference type="ARBA" id="ARBA00047436"/>
    </source>
</evidence>
<evidence type="ECO:0000256" key="7">
    <source>
        <dbReference type="ARBA" id="ARBA00022490"/>
    </source>
</evidence>
<dbReference type="NCBIfam" id="TIGR00235">
    <property type="entry name" value="udk"/>
    <property type="match status" value="1"/>
</dbReference>
<evidence type="ECO:0000256" key="5">
    <source>
        <dbReference type="ARBA" id="ARBA00012137"/>
    </source>
</evidence>
<comment type="similarity">
    <text evidence="4 16 17">Belongs to the uridine kinase family.</text>
</comment>
<feature type="binding site" evidence="16">
    <location>
        <begin position="14"/>
        <end position="21"/>
    </location>
    <ligand>
        <name>ATP</name>
        <dbReference type="ChEBI" id="CHEBI:30616"/>
    </ligand>
</feature>
<comment type="catalytic activity">
    <reaction evidence="15 16 17">
        <text>uridine + ATP = UMP + ADP + H(+)</text>
        <dbReference type="Rhea" id="RHEA:16825"/>
        <dbReference type="ChEBI" id="CHEBI:15378"/>
        <dbReference type="ChEBI" id="CHEBI:16704"/>
        <dbReference type="ChEBI" id="CHEBI:30616"/>
        <dbReference type="ChEBI" id="CHEBI:57865"/>
        <dbReference type="ChEBI" id="CHEBI:456216"/>
        <dbReference type="EC" id="2.7.1.48"/>
    </reaction>
</comment>
<evidence type="ECO:0000256" key="15">
    <source>
        <dbReference type="ARBA" id="ARBA00048909"/>
    </source>
</evidence>
<dbReference type="UniPathway" id="UPA00579">
    <property type="reaction ID" value="UER00640"/>
</dbReference>
<accession>A0A1T4KPA3</accession>
<dbReference type="Gene3D" id="3.40.50.300">
    <property type="entry name" value="P-loop containing nucleotide triphosphate hydrolases"/>
    <property type="match status" value="1"/>
</dbReference>
<dbReference type="GO" id="GO:0005524">
    <property type="term" value="F:ATP binding"/>
    <property type="evidence" value="ECO:0007669"/>
    <property type="project" value="UniProtKB-UniRule"/>
</dbReference>
<evidence type="ECO:0000256" key="11">
    <source>
        <dbReference type="ARBA" id="ARBA00022840"/>
    </source>
</evidence>
<gene>
    <name evidence="16" type="primary">udk</name>
    <name evidence="19" type="ORF">SAMN02745205_00819</name>
</gene>
<evidence type="ECO:0000259" key="18">
    <source>
        <dbReference type="Pfam" id="PF00485"/>
    </source>
</evidence>
<keyword evidence="11 16" id="KW-0067">ATP-binding</keyword>